<dbReference type="InterPro" id="IPR003099">
    <property type="entry name" value="Prephen_DH"/>
</dbReference>
<dbReference type="Pfam" id="PF20463">
    <property type="entry name" value="PDH_C"/>
    <property type="match status" value="1"/>
</dbReference>
<evidence type="ECO:0000259" key="2">
    <source>
        <dbReference type="PROSITE" id="PS51176"/>
    </source>
</evidence>
<comment type="caution">
    <text evidence="3">The sequence shown here is derived from an EMBL/GenBank/DDBJ whole genome shotgun (WGS) entry which is preliminary data.</text>
</comment>
<dbReference type="PANTHER" id="PTHR21363:SF0">
    <property type="entry name" value="PREPHENATE DEHYDROGENASE [NADP(+)]"/>
    <property type="match status" value="1"/>
</dbReference>
<reference evidence="3 4" key="1">
    <citation type="submission" date="2020-08" db="EMBL/GenBank/DDBJ databases">
        <title>Aquariorum lacteus gen. nov., sp. nov., a new member of the family Comamonadaceae, isolated from freshwater aquarium.</title>
        <authorList>
            <person name="Chun S.-J."/>
        </authorList>
    </citation>
    <scope>NUCLEOTIDE SEQUENCE [LARGE SCALE GENOMIC DNA]</scope>
    <source>
        <strain evidence="3 4">SJAQ100</strain>
    </source>
</reference>
<evidence type="ECO:0000313" key="4">
    <source>
        <dbReference type="Proteomes" id="UP000586093"/>
    </source>
</evidence>
<accession>A0A839HH75</accession>
<dbReference type="GO" id="GO:0070403">
    <property type="term" value="F:NAD+ binding"/>
    <property type="evidence" value="ECO:0007669"/>
    <property type="project" value="InterPro"/>
</dbReference>
<dbReference type="PANTHER" id="PTHR21363">
    <property type="entry name" value="PREPHENATE DEHYDROGENASE"/>
    <property type="match status" value="1"/>
</dbReference>
<dbReference type="EMBL" id="JACIVI010000001">
    <property type="protein sequence ID" value="MBB1160626.1"/>
    <property type="molecule type" value="Genomic_DNA"/>
</dbReference>
<keyword evidence="4" id="KW-1185">Reference proteome</keyword>
<dbReference type="FunFam" id="3.40.50.720:FF:000208">
    <property type="entry name" value="Prephenate dehydrogenase"/>
    <property type="match status" value="1"/>
</dbReference>
<dbReference type="GO" id="GO:0008977">
    <property type="term" value="F:prephenate dehydrogenase (NAD+) activity"/>
    <property type="evidence" value="ECO:0007669"/>
    <property type="project" value="InterPro"/>
</dbReference>
<organism evidence="3 4">
    <name type="scientific">Aquariibacter albus</name>
    <dbReference type="NCBI Taxonomy" id="2759899"/>
    <lineage>
        <taxon>Bacteria</taxon>
        <taxon>Pseudomonadati</taxon>
        <taxon>Pseudomonadota</taxon>
        <taxon>Betaproteobacteria</taxon>
        <taxon>Burkholderiales</taxon>
        <taxon>Sphaerotilaceae</taxon>
        <taxon>Aquariibacter</taxon>
    </lineage>
</organism>
<evidence type="ECO:0000313" key="3">
    <source>
        <dbReference type="EMBL" id="MBB1160626.1"/>
    </source>
</evidence>
<dbReference type="InterPro" id="IPR046826">
    <property type="entry name" value="PDH_N"/>
</dbReference>
<dbReference type="InterPro" id="IPR046825">
    <property type="entry name" value="PDH_C"/>
</dbReference>
<dbReference type="AlphaFoldDB" id="A0A839HH75"/>
<proteinExistence type="predicted"/>
<dbReference type="Proteomes" id="UP000586093">
    <property type="component" value="Unassembled WGS sequence"/>
</dbReference>
<protein>
    <submittedName>
        <fullName evidence="3">Prephenate dehydrogenase/arogenate dehydrogenase family protein</fullName>
    </submittedName>
</protein>
<dbReference type="InterPro" id="IPR036291">
    <property type="entry name" value="NAD(P)-bd_dom_sf"/>
</dbReference>
<sequence length="298" mass="30543">MFQQLGLIGCGLMGASFALALREAGLVRRIVGHSASPATVQKALARGVIDAGAASPAEAAAGSDLLLLAVPVAATASSLAALAPAIEDGALLMDVGSTKRDVVAAARRSLGPRLAHFVPAHPIAGKEKAGLDHAEAGLYRERTLILTPLPENPPARVEAAAALWRALGSRVCQLSPEAHDAHFAAVSHLPHLIAFAAFQAVAAQPDGAAHLALAGPGFRDFTRIAASDPAVWRDILAANRDEVLRQLDFFEAELARHRQALQAGDAAALEALIRTPAAGRSAWTMGGPAACPPAAAGD</sequence>
<dbReference type="SUPFAM" id="SSF51735">
    <property type="entry name" value="NAD(P)-binding Rossmann-fold domains"/>
    <property type="match status" value="1"/>
</dbReference>
<dbReference type="Pfam" id="PF02153">
    <property type="entry name" value="PDH_N"/>
    <property type="match status" value="1"/>
</dbReference>
<feature type="domain" description="Prephenate/arogenate dehydrogenase" evidence="2">
    <location>
        <begin position="3"/>
        <end position="291"/>
    </location>
</feature>
<evidence type="ECO:0000256" key="1">
    <source>
        <dbReference type="ARBA" id="ARBA00023002"/>
    </source>
</evidence>
<dbReference type="InterPro" id="IPR008927">
    <property type="entry name" value="6-PGluconate_DH-like_C_sf"/>
</dbReference>
<dbReference type="SUPFAM" id="SSF48179">
    <property type="entry name" value="6-phosphogluconate dehydrogenase C-terminal domain-like"/>
    <property type="match status" value="1"/>
</dbReference>
<dbReference type="GO" id="GO:0006571">
    <property type="term" value="P:tyrosine biosynthetic process"/>
    <property type="evidence" value="ECO:0007669"/>
    <property type="project" value="InterPro"/>
</dbReference>
<gene>
    <name evidence="3" type="ORF">H4F90_01350</name>
</gene>
<dbReference type="RefSeq" id="WP_182660739.1">
    <property type="nucleotide sequence ID" value="NZ_JACIVI010000001.1"/>
</dbReference>
<dbReference type="PROSITE" id="PS51176">
    <property type="entry name" value="PDH_ADH"/>
    <property type="match status" value="1"/>
</dbReference>
<dbReference type="Gene3D" id="1.10.3660.10">
    <property type="entry name" value="6-phosphogluconate dehydrogenase C-terminal like domain"/>
    <property type="match status" value="1"/>
</dbReference>
<dbReference type="GO" id="GO:0004665">
    <property type="term" value="F:prephenate dehydrogenase (NADP+) activity"/>
    <property type="evidence" value="ECO:0007669"/>
    <property type="project" value="InterPro"/>
</dbReference>
<dbReference type="InterPro" id="IPR050812">
    <property type="entry name" value="Preph/Arog_dehydrog"/>
</dbReference>
<dbReference type="Gene3D" id="3.40.50.720">
    <property type="entry name" value="NAD(P)-binding Rossmann-like Domain"/>
    <property type="match status" value="1"/>
</dbReference>
<name>A0A839HH75_9BURK</name>
<keyword evidence="1" id="KW-0560">Oxidoreductase</keyword>